<dbReference type="AlphaFoldDB" id="A0A073K893"/>
<proteinExistence type="predicted"/>
<dbReference type="OrthoDB" id="9804948at2"/>
<comment type="caution">
    <text evidence="4">The sequence shown here is derived from an EMBL/GenBank/DDBJ whole genome shotgun (WGS) entry which is preliminary data.</text>
</comment>
<dbReference type="Gene3D" id="3.40.630.30">
    <property type="match status" value="1"/>
</dbReference>
<keyword evidence="5" id="KW-1185">Reference proteome</keyword>
<name>A0A073K893_9BACI</name>
<feature type="domain" description="N-acetyltransferase" evidence="3">
    <location>
        <begin position="1"/>
        <end position="149"/>
    </location>
</feature>
<dbReference type="CDD" id="cd04301">
    <property type="entry name" value="NAT_SF"/>
    <property type="match status" value="1"/>
</dbReference>
<dbReference type="PANTHER" id="PTHR43420:SF31">
    <property type="entry name" value="ACETYLTRANSFERASE"/>
    <property type="match status" value="1"/>
</dbReference>
<evidence type="ECO:0000256" key="1">
    <source>
        <dbReference type="ARBA" id="ARBA00022679"/>
    </source>
</evidence>
<accession>A0A073K893</accession>
<evidence type="ECO:0000313" key="4">
    <source>
        <dbReference type="EMBL" id="KEK23499.1"/>
    </source>
</evidence>
<gene>
    <name evidence="4" type="ORF">BAGA_08375</name>
</gene>
<reference evidence="4 5" key="1">
    <citation type="submission" date="2014-06" db="EMBL/GenBank/DDBJ databases">
        <title>Draft genome sequence of Bacillus gaemokensis JCM 15801 (MCCC 1A00707).</title>
        <authorList>
            <person name="Lai Q."/>
            <person name="Liu Y."/>
            <person name="Shao Z."/>
        </authorList>
    </citation>
    <scope>NUCLEOTIDE SEQUENCE [LARGE SCALE GENOMIC DNA]</scope>
    <source>
        <strain evidence="4 5">JCM 15801</strain>
    </source>
</reference>
<dbReference type="SUPFAM" id="SSF55729">
    <property type="entry name" value="Acyl-CoA N-acyltransferases (Nat)"/>
    <property type="match status" value="1"/>
</dbReference>
<dbReference type="PROSITE" id="PS51186">
    <property type="entry name" value="GNAT"/>
    <property type="match status" value="1"/>
</dbReference>
<dbReference type="InterPro" id="IPR000182">
    <property type="entry name" value="GNAT_dom"/>
</dbReference>
<dbReference type="InterPro" id="IPR050680">
    <property type="entry name" value="YpeA/RimI_acetyltransf"/>
</dbReference>
<protein>
    <submittedName>
        <fullName evidence="4">Acetyltransferase</fullName>
    </submittedName>
</protein>
<dbReference type="Proteomes" id="UP000027778">
    <property type="component" value="Unassembled WGS sequence"/>
</dbReference>
<organism evidence="4 5">
    <name type="scientific">Bacillus gaemokensis</name>
    <dbReference type="NCBI Taxonomy" id="574375"/>
    <lineage>
        <taxon>Bacteria</taxon>
        <taxon>Bacillati</taxon>
        <taxon>Bacillota</taxon>
        <taxon>Bacilli</taxon>
        <taxon>Bacillales</taxon>
        <taxon>Bacillaceae</taxon>
        <taxon>Bacillus</taxon>
        <taxon>Bacillus cereus group</taxon>
    </lineage>
</organism>
<evidence type="ECO:0000259" key="3">
    <source>
        <dbReference type="PROSITE" id="PS51186"/>
    </source>
</evidence>
<evidence type="ECO:0000313" key="5">
    <source>
        <dbReference type="Proteomes" id="UP000027778"/>
    </source>
</evidence>
<sequence>MENVTISENLFVQEPKKEQLFQLFEEVFDISVQTMQNFDARGFWDQTYKPVAYMQGEQVIANVSSFSLPLFVNGEFVNAAGIQSVMTHPDYRGKGLMKQLFCEMLQKIDEHYECAMLFTEKPELYEAFGFQVVKEHLMTLSYDKTKHKTLSLQKLNFSDEEDLQLIKEKLENSQPLSNMFSTLNYQSSFYFNMYDTKWNEKLYYSKKLDALFVYEVKDQTLKLFGVFASVFPILDEICAEIPEVFTEIEFYFYPDELGIEKLAYKEFQSDKYLMVRSSNKIHFNGYKFPILTEF</sequence>
<dbReference type="GO" id="GO:0016747">
    <property type="term" value="F:acyltransferase activity, transferring groups other than amino-acyl groups"/>
    <property type="evidence" value="ECO:0007669"/>
    <property type="project" value="InterPro"/>
</dbReference>
<dbReference type="PANTHER" id="PTHR43420">
    <property type="entry name" value="ACETYLTRANSFERASE"/>
    <property type="match status" value="1"/>
</dbReference>
<keyword evidence="2" id="KW-0012">Acyltransferase</keyword>
<dbReference type="eggNOG" id="COG4552">
    <property type="taxonomic scope" value="Bacteria"/>
</dbReference>
<dbReference type="Pfam" id="PF13527">
    <property type="entry name" value="Acetyltransf_9"/>
    <property type="match status" value="1"/>
</dbReference>
<dbReference type="STRING" id="574375.AZF08_15345"/>
<dbReference type="InterPro" id="IPR016181">
    <property type="entry name" value="Acyl_CoA_acyltransferase"/>
</dbReference>
<keyword evidence="1 4" id="KW-0808">Transferase</keyword>
<evidence type="ECO:0000256" key="2">
    <source>
        <dbReference type="ARBA" id="ARBA00023315"/>
    </source>
</evidence>
<dbReference type="RefSeq" id="WP_033675492.1">
    <property type="nucleotide sequence ID" value="NZ_JOTM01000015.1"/>
</dbReference>
<dbReference type="EMBL" id="JOTM01000015">
    <property type="protein sequence ID" value="KEK23499.1"/>
    <property type="molecule type" value="Genomic_DNA"/>
</dbReference>